<dbReference type="Pfam" id="PF01416">
    <property type="entry name" value="PseudoU_synth_1"/>
    <property type="match status" value="2"/>
</dbReference>
<dbReference type="InterPro" id="IPR020094">
    <property type="entry name" value="TruA/RsuA/RluB/E/F_N"/>
</dbReference>
<comment type="similarity">
    <text evidence="1 4 7">Belongs to the tRNA pseudouridine synthase TruA family.</text>
</comment>
<evidence type="ECO:0000256" key="4">
    <source>
        <dbReference type="HAMAP-Rule" id="MF_00171"/>
    </source>
</evidence>
<dbReference type="AlphaFoldDB" id="A0A7W8G8J0"/>
<accession>A0A7W8G8J0</accession>
<dbReference type="GO" id="GO:0031119">
    <property type="term" value="P:tRNA pseudouridine synthesis"/>
    <property type="evidence" value="ECO:0007669"/>
    <property type="project" value="UniProtKB-UniRule"/>
</dbReference>
<dbReference type="FunFam" id="3.30.70.580:FF:000001">
    <property type="entry name" value="tRNA pseudouridine synthase A"/>
    <property type="match status" value="1"/>
</dbReference>
<dbReference type="RefSeq" id="WP_184658475.1">
    <property type="nucleotide sequence ID" value="NZ_CP031518.1"/>
</dbReference>
<gene>
    <name evidence="4" type="primary">truA</name>
    <name evidence="9" type="ORF">HNP76_001182</name>
</gene>
<dbReference type="GO" id="GO:0003723">
    <property type="term" value="F:RNA binding"/>
    <property type="evidence" value="ECO:0007669"/>
    <property type="project" value="InterPro"/>
</dbReference>
<comment type="subunit">
    <text evidence="4">Homodimer.</text>
</comment>
<feature type="domain" description="Pseudouridine synthase I TruA alpha/beta" evidence="8">
    <location>
        <begin position="150"/>
        <end position="254"/>
    </location>
</feature>
<evidence type="ECO:0000256" key="7">
    <source>
        <dbReference type="RuleBase" id="RU003792"/>
    </source>
</evidence>
<evidence type="ECO:0000259" key="8">
    <source>
        <dbReference type="Pfam" id="PF01416"/>
    </source>
</evidence>
<evidence type="ECO:0000256" key="1">
    <source>
        <dbReference type="ARBA" id="ARBA00009375"/>
    </source>
</evidence>
<dbReference type="Gene3D" id="3.30.70.660">
    <property type="entry name" value="Pseudouridine synthase I, catalytic domain, C-terminal subdomain"/>
    <property type="match status" value="1"/>
</dbReference>
<dbReference type="NCBIfam" id="TIGR00071">
    <property type="entry name" value="hisT_truA"/>
    <property type="match status" value="1"/>
</dbReference>
<dbReference type="Gene3D" id="3.30.70.580">
    <property type="entry name" value="Pseudouridine synthase I, catalytic domain, N-terminal subdomain"/>
    <property type="match status" value="1"/>
</dbReference>
<comment type="catalytic activity">
    <reaction evidence="4 7">
        <text>uridine(38/39/40) in tRNA = pseudouridine(38/39/40) in tRNA</text>
        <dbReference type="Rhea" id="RHEA:22376"/>
        <dbReference type="Rhea" id="RHEA-COMP:10085"/>
        <dbReference type="Rhea" id="RHEA-COMP:10087"/>
        <dbReference type="ChEBI" id="CHEBI:65314"/>
        <dbReference type="ChEBI" id="CHEBI:65315"/>
        <dbReference type="EC" id="5.4.99.12"/>
    </reaction>
</comment>
<dbReference type="EC" id="5.4.99.12" evidence="4"/>
<keyword evidence="2 4" id="KW-0819">tRNA processing</keyword>
<dbReference type="EMBL" id="JACHFQ010000003">
    <property type="protein sequence ID" value="MBB5225825.1"/>
    <property type="molecule type" value="Genomic_DNA"/>
</dbReference>
<organism evidence="9 10">
    <name type="scientific">Treponema ruminis</name>
    <dbReference type="NCBI Taxonomy" id="744515"/>
    <lineage>
        <taxon>Bacteria</taxon>
        <taxon>Pseudomonadati</taxon>
        <taxon>Spirochaetota</taxon>
        <taxon>Spirochaetia</taxon>
        <taxon>Spirochaetales</taxon>
        <taxon>Treponemataceae</taxon>
        <taxon>Treponema</taxon>
    </lineage>
</organism>
<dbReference type="GO" id="GO:0160147">
    <property type="term" value="F:tRNA pseudouridine(38-40) synthase activity"/>
    <property type="evidence" value="ECO:0007669"/>
    <property type="project" value="UniProtKB-EC"/>
</dbReference>
<evidence type="ECO:0000256" key="5">
    <source>
        <dbReference type="PIRSR" id="PIRSR001430-1"/>
    </source>
</evidence>
<dbReference type="PANTHER" id="PTHR11142:SF0">
    <property type="entry name" value="TRNA PSEUDOURIDINE SYNTHASE-LIKE 1"/>
    <property type="match status" value="1"/>
</dbReference>
<evidence type="ECO:0000313" key="10">
    <source>
        <dbReference type="Proteomes" id="UP000518887"/>
    </source>
</evidence>
<dbReference type="InterPro" id="IPR020097">
    <property type="entry name" value="PsdUridine_synth_TruA_a/b_dom"/>
</dbReference>
<keyword evidence="10" id="KW-1185">Reference proteome</keyword>
<evidence type="ECO:0000313" key="9">
    <source>
        <dbReference type="EMBL" id="MBB5225825.1"/>
    </source>
</evidence>
<evidence type="ECO:0000256" key="3">
    <source>
        <dbReference type="ARBA" id="ARBA00023235"/>
    </source>
</evidence>
<dbReference type="PANTHER" id="PTHR11142">
    <property type="entry name" value="PSEUDOURIDYLATE SYNTHASE"/>
    <property type="match status" value="1"/>
</dbReference>
<dbReference type="InterPro" id="IPR020095">
    <property type="entry name" value="PsdUridine_synth_TruA_C"/>
</dbReference>
<reference evidence="9 10" key="1">
    <citation type="submission" date="2020-08" db="EMBL/GenBank/DDBJ databases">
        <title>Genomic Encyclopedia of Type Strains, Phase IV (KMG-IV): sequencing the most valuable type-strain genomes for metagenomic binning, comparative biology and taxonomic classification.</title>
        <authorList>
            <person name="Goeker M."/>
        </authorList>
    </citation>
    <scope>NUCLEOTIDE SEQUENCE [LARGE SCALE GENOMIC DNA]</scope>
    <source>
        <strain evidence="9 10">DSM 103462</strain>
    </source>
</reference>
<sequence>MRNILLTVSYDGTDFCGWQRQDKSDLGKPVRTVQGEIEAALEKLHKQPVKLTGSGRTDSGVHAFAQTANFFSPIDSIPAERYVPALNAFLPDDIRIVGSKEVDEDFSSRFSATSRTYRYFIHTGNPFASEMRYVWPIHHKPDLEKLNKMAGYLRGELDCATFAAAGDASLSTFRYIEDAHFYADPKNPEVIVFEITANAFLWKMVRSLTGSLIFFEKSRREPEYFKEVLDSHDRSKAGPTAPPTGLFLYSVSFEGERRHV</sequence>
<keyword evidence="3 4" id="KW-0413">Isomerase</keyword>
<dbReference type="Proteomes" id="UP000518887">
    <property type="component" value="Unassembled WGS sequence"/>
</dbReference>
<dbReference type="InterPro" id="IPR001406">
    <property type="entry name" value="PsdUridine_synth_TruA"/>
</dbReference>
<comment type="caution">
    <text evidence="9">The sequence shown here is derived from an EMBL/GenBank/DDBJ whole genome shotgun (WGS) entry which is preliminary data.</text>
</comment>
<evidence type="ECO:0000256" key="2">
    <source>
        <dbReference type="ARBA" id="ARBA00022694"/>
    </source>
</evidence>
<feature type="binding site" evidence="4 6">
    <location>
        <position position="117"/>
    </location>
    <ligand>
        <name>substrate</name>
    </ligand>
</feature>
<comment type="caution">
    <text evidence="4">Lacks conserved residue(s) required for the propagation of feature annotation.</text>
</comment>
<dbReference type="PIRSF" id="PIRSF001430">
    <property type="entry name" value="tRNA_psdUrid_synth"/>
    <property type="match status" value="1"/>
</dbReference>
<evidence type="ECO:0000256" key="6">
    <source>
        <dbReference type="PIRSR" id="PIRSR001430-2"/>
    </source>
</evidence>
<name>A0A7W8G8J0_9SPIR</name>
<comment type="function">
    <text evidence="4">Formation of pseudouridine at positions 38, 39 and 40 in the anticodon stem and loop of transfer RNAs.</text>
</comment>
<dbReference type="HAMAP" id="MF_00171">
    <property type="entry name" value="TruA"/>
    <property type="match status" value="1"/>
</dbReference>
<feature type="active site" description="Nucleophile" evidence="4 5">
    <location>
        <position position="58"/>
    </location>
</feature>
<protein>
    <recommendedName>
        <fullName evidence="4">tRNA pseudouridine synthase A</fullName>
        <ecNumber evidence="4">5.4.99.12</ecNumber>
    </recommendedName>
    <alternativeName>
        <fullName evidence="4">tRNA pseudouridine(38-40) synthase</fullName>
    </alternativeName>
    <alternativeName>
        <fullName evidence="4">tRNA pseudouridylate synthase I</fullName>
    </alternativeName>
    <alternativeName>
        <fullName evidence="4">tRNA-uridine isomerase I</fullName>
    </alternativeName>
</protein>
<dbReference type="CDD" id="cd02570">
    <property type="entry name" value="PseudoU_synth_EcTruA"/>
    <property type="match status" value="1"/>
</dbReference>
<proteinExistence type="inferred from homology"/>
<dbReference type="SUPFAM" id="SSF55120">
    <property type="entry name" value="Pseudouridine synthase"/>
    <property type="match status" value="1"/>
</dbReference>
<dbReference type="InterPro" id="IPR020103">
    <property type="entry name" value="PsdUridine_synth_cat_dom_sf"/>
</dbReference>
<feature type="domain" description="Pseudouridine synthase I TruA alpha/beta" evidence="8">
    <location>
        <begin position="8"/>
        <end position="110"/>
    </location>
</feature>